<dbReference type="EMBL" id="MT144522">
    <property type="protein sequence ID" value="QJA54614.1"/>
    <property type="molecule type" value="Genomic_DNA"/>
</dbReference>
<evidence type="ECO:0000313" key="1">
    <source>
        <dbReference type="EMBL" id="QJA54614.1"/>
    </source>
</evidence>
<name>A0A6H2A477_9ZZZZ</name>
<proteinExistence type="predicted"/>
<accession>A0A6H2A477</accession>
<organism evidence="1">
    <name type="scientific">viral metagenome</name>
    <dbReference type="NCBI Taxonomy" id="1070528"/>
    <lineage>
        <taxon>unclassified sequences</taxon>
        <taxon>metagenomes</taxon>
        <taxon>organismal metagenomes</taxon>
    </lineage>
</organism>
<reference evidence="1" key="1">
    <citation type="submission" date="2020-03" db="EMBL/GenBank/DDBJ databases">
        <title>The deep terrestrial virosphere.</title>
        <authorList>
            <person name="Holmfeldt K."/>
            <person name="Nilsson E."/>
            <person name="Simone D."/>
            <person name="Lopez-Fernandez M."/>
            <person name="Wu X."/>
            <person name="de Brujin I."/>
            <person name="Lundin D."/>
            <person name="Andersson A."/>
            <person name="Bertilsson S."/>
            <person name="Dopson M."/>
        </authorList>
    </citation>
    <scope>NUCLEOTIDE SEQUENCE</scope>
    <source>
        <strain evidence="1">TM448A05399</strain>
    </source>
</reference>
<protein>
    <submittedName>
        <fullName evidence="1">Uncharacterized protein</fullName>
    </submittedName>
</protein>
<gene>
    <name evidence="1" type="ORF">TM448A05399_0008</name>
</gene>
<dbReference type="AlphaFoldDB" id="A0A6H2A477"/>
<sequence length="165" mass="19080">MIFRTPKTKPPFTLVPNHIINAKNLSCKAKAILIYLLSKPENWQVYESDIVKHCRDGKQAIRTGIHELIETGYIRRGQNRMQDGKFGSYEYDVSDNPDFIIKSTEVRKSDIGKSDISNINKKRKLKTGKIIHIHQDPFDQATEIHQAERVQEIFNQLYNNNPGQT</sequence>